<evidence type="ECO:0000256" key="2">
    <source>
        <dbReference type="ARBA" id="ARBA00001946"/>
    </source>
</evidence>
<keyword evidence="11" id="KW-0464">Manganese</keyword>
<feature type="binding site" evidence="12">
    <location>
        <position position="95"/>
    </location>
    <ligand>
        <name>a divalent metal cation</name>
        <dbReference type="ChEBI" id="CHEBI:60240"/>
    </ligand>
</feature>
<dbReference type="PANTHER" id="PTHR10954">
    <property type="entry name" value="RIBONUCLEASE H2 SUBUNIT A"/>
    <property type="match status" value="1"/>
</dbReference>
<dbReference type="GO" id="GO:0004523">
    <property type="term" value="F:RNA-DNA hybrid ribonuclease activity"/>
    <property type="evidence" value="ECO:0007669"/>
    <property type="project" value="UniProtKB-EC"/>
</dbReference>
<evidence type="ECO:0000313" key="16">
    <source>
        <dbReference type="Proteomes" id="UP000705983"/>
    </source>
</evidence>
<feature type="binding site" evidence="12">
    <location>
        <position position="2"/>
    </location>
    <ligand>
        <name>a divalent metal cation</name>
        <dbReference type="ChEBI" id="CHEBI:60240"/>
    </ligand>
</feature>
<evidence type="ECO:0000256" key="9">
    <source>
        <dbReference type="ARBA" id="ARBA00022759"/>
    </source>
</evidence>
<dbReference type="PROSITE" id="PS51975">
    <property type="entry name" value="RNASE_H_2"/>
    <property type="match status" value="1"/>
</dbReference>
<evidence type="ECO:0000313" key="15">
    <source>
        <dbReference type="EMBL" id="MBM9432999.1"/>
    </source>
</evidence>
<dbReference type="InterPro" id="IPR024567">
    <property type="entry name" value="RNase_HII/HIII_dom"/>
</dbReference>
<sequence>MDEVGRGSLAGPVAVGAVLIASDSPPPPTGLADSKVLSVKSRDELVHPIREWAPGAVGYGSVETINTRGIVPALREAGMNALAELPRQPDLVLLDGVHDWLTDADLFSSAATPPVRTVVKGDLTCTVIAAASILAKVARDSLMSRLDGGEGYSWSSNKGYASPSHIEALTLLGPHHHHRTAWKLPGVAHE</sequence>
<accession>A0ABS2TEB5</accession>
<evidence type="ECO:0000256" key="3">
    <source>
        <dbReference type="ARBA" id="ARBA00004065"/>
    </source>
</evidence>
<evidence type="ECO:0000256" key="4">
    <source>
        <dbReference type="ARBA" id="ARBA00004496"/>
    </source>
</evidence>
<evidence type="ECO:0000256" key="8">
    <source>
        <dbReference type="ARBA" id="ARBA00022723"/>
    </source>
</evidence>
<dbReference type="PANTHER" id="PTHR10954:SF18">
    <property type="entry name" value="RIBONUCLEASE HII"/>
    <property type="match status" value="1"/>
</dbReference>
<keyword evidence="8 12" id="KW-0479">Metal-binding</keyword>
<dbReference type="SUPFAM" id="SSF53098">
    <property type="entry name" value="Ribonuclease H-like"/>
    <property type="match status" value="1"/>
</dbReference>
<evidence type="ECO:0000256" key="12">
    <source>
        <dbReference type="PROSITE-ProRule" id="PRU01319"/>
    </source>
</evidence>
<dbReference type="CDD" id="cd07182">
    <property type="entry name" value="RNase_HII_bacteria_HII_like"/>
    <property type="match status" value="1"/>
</dbReference>
<dbReference type="InterPro" id="IPR001352">
    <property type="entry name" value="RNase_HII/HIII"/>
</dbReference>
<comment type="cofactor">
    <cofactor evidence="2">
        <name>Mg(2+)</name>
        <dbReference type="ChEBI" id="CHEBI:18420"/>
    </cofactor>
</comment>
<feature type="binding site" evidence="12">
    <location>
        <position position="3"/>
    </location>
    <ligand>
        <name>a divalent metal cation</name>
        <dbReference type="ChEBI" id="CHEBI:60240"/>
    </ligand>
</feature>
<name>A0ABS2TEB5_9ACTO</name>
<comment type="similarity">
    <text evidence="5 13">Belongs to the RNase HII family.</text>
</comment>
<evidence type="ECO:0000256" key="7">
    <source>
        <dbReference type="ARBA" id="ARBA00022722"/>
    </source>
</evidence>
<proteinExistence type="inferred from homology"/>
<keyword evidence="10 12" id="KW-0378">Hydrolase</keyword>
<evidence type="ECO:0000256" key="13">
    <source>
        <dbReference type="RuleBase" id="RU003515"/>
    </source>
</evidence>
<dbReference type="Gene3D" id="3.30.420.10">
    <property type="entry name" value="Ribonuclease H-like superfamily/Ribonuclease H"/>
    <property type="match status" value="1"/>
</dbReference>
<dbReference type="InterPro" id="IPR022898">
    <property type="entry name" value="RNase_HII"/>
</dbReference>
<comment type="catalytic activity">
    <reaction evidence="1 12 13">
        <text>Endonucleolytic cleavage to 5'-phosphomonoester.</text>
        <dbReference type="EC" id="3.1.26.4"/>
    </reaction>
</comment>
<evidence type="ECO:0000259" key="14">
    <source>
        <dbReference type="PROSITE" id="PS51975"/>
    </source>
</evidence>
<dbReference type="InterPro" id="IPR012337">
    <property type="entry name" value="RNaseH-like_sf"/>
</dbReference>
<dbReference type="EC" id="3.1.26.4" evidence="13"/>
<dbReference type="EMBL" id="JAFFJS010000002">
    <property type="protein sequence ID" value="MBM9432999.1"/>
    <property type="molecule type" value="Genomic_DNA"/>
</dbReference>
<dbReference type="Pfam" id="PF01351">
    <property type="entry name" value="RNase_HII"/>
    <property type="match status" value="1"/>
</dbReference>
<comment type="subcellular location">
    <subcellularLocation>
        <location evidence="4">Cytoplasm</location>
    </subcellularLocation>
</comment>
<gene>
    <name evidence="15" type="ORF">JVW63_04700</name>
</gene>
<evidence type="ECO:0000256" key="11">
    <source>
        <dbReference type="ARBA" id="ARBA00023211"/>
    </source>
</evidence>
<protein>
    <recommendedName>
        <fullName evidence="13">Ribonuclease</fullName>
        <ecNumber evidence="13">3.1.26.4</ecNumber>
    </recommendedName>
</protein>
<feature type="domain" description="RNase H type-2" evidence="14">
    <location>
        <begin position="1"/>
        <end position="190"/>
    </location>
</feature>
<evidence type="ECO:0000256" key="5">
    <source>
        <dbReference type="ARBA" id="ARBA00007383"/>
    </source>
</evidence>
<reference evidence="16" key="1">
    <citation type="submission" date="2021-02" db="EMBL/GenBank/DDBJ databases">
        <title>Leucobacter sp. CX169.</title>
        <authorList>
            <person name="Cheng Y."/>
        </authorList>
    </citation>
    <scope>NUCLEOTIDE SEQUENCE [LARGE SCALE GENOMIC DNA]</scope>
    <source>
        <strain evidence="16">JY899</strain>
    </source>
</reference>
<dbReference type="InterPro" id="IPR036397">
    <property type="entry name" value="RNaseH_sf"/>
</dbReference>
<keyword evidence="16" id="KW-1185">Reference proteome</keyword>
<evidence type="ECO:0000256" key="10">
    <source>
        <dbReference type="ARBA" id="ARBA00022801"/>
    </source>
</evidence>
<keyword evidence="6" id="KW-0963">Cytoplasm</keyword>
<evidence type="ECO:0000256" key="1">
    <source>
        <dbReference type="ARBA" id="ARBA00000077"/>
    </source>
</evidence>
<keyword evidence="7 12" id="KW-0540">Nuclease</keyword>
<dbReference type="Proteomes" id="UP000705983">
    <property type="component" value="Unassembled WGS sequence"/>
</dbReference>
<comment type="cofactor">
    <cofactor evidence="12">
        <name>Mn(2+)</name>
        <dbReference type="ChEBI" id="CHEBI:29035"/>
    </cofactor>
    <cofactor evidence="12">
        <name>Mg(2+)</name>
        <dbReference type="ChEBI" id="CHEBI:18420"/>
    </cofactor>
    <text evidence="12">Manganese or magnesium. Binds 1 divalent metal ion per monomer in the absence of substrate. May bind a second metal ion after substrate binding.</text>
</comment>
<keyword evidence="9 12" id="KW-0255">Endonuclease</keyword>
<evidence type="ECO:0000256" key="6">
    <source>
        <dbReference type="ARBA" id="ARBA00022490"/>
    </source>
</evidence>
<comment type="function">
    <text evidence="3 13">Endonuclease that specifically degrades the RNA of RNA-DNA hybrids.</text>
</comment>
<dbReference type="NCBIfam" id="NF000595">
    <property type="entry name" value="PRK00015.1-3"/>
    <property type="match status" value="1"/>
</dbReference>
<organism evidence="15 16">
    <name type="scientific">Flaviflexus equikiangi</name>
    <dbReference type="NCBI Taxonomy" id="2758573"/>
    <lineage>
        <taxon>Bacteria</taxon>
        <taxon>Bacillati</taxon>
        <taxon>Actinomycetota</taxon>
        <taxon>Actinomycetes</taxon>
        <taxon>Actinomycetales</taxon>
        <taxon>Actinomycetaceae</taxon>
        <taxon>Flaviflexus</taxon>
    </lineage>
</organism>
<comment type="caution">
    <text evidence="15">The sequence shown here is derived from an EMBL/GenBank/DDBJ whole genome shotgun (WGS) entry which is preliminary data.</text>
</comment>